<keyword evidence="3" id="KW-1185">Reference proteome</keyword>
<gene>
    <name evidence="2" type="ORF">DFP76_108121</name>
</gene>
<evidence type="ECO:0000313" key="2">
    <source>
        <dbReference type="EMBL" id="RBO80258.1"/>
    </source>
</evidence>
<organism evidence="2 3">
    <name type="scientific">Marinomonas aquiplantarum</name>
    <dbReference type="NCBI Taxonomy" id="491951"/>
    <lineage>
        <taxon>Bacteria</taxon>
        <taxon>Pseudomonadati</taxon>
        <taxon>Pseudomonadota</taxon>
        <taxon>Gammaproteobacteria</taxon>
        <taxon>Oceanospirillales</taxon>
        <taxon>Oceanospirillaceae</taxon>
        <taxon>Marinomonas</taxon>
    </lineage>
</organism>
<reference evidence="2 3" key="1">
    <citation type="submission" date="2018-06" db="EMBL/GenBank/DDBJ databases">
        <title>Genomic Encyclopedia of Type Strains, Phase III (KMG-III): the genomes of soil and plant-associated and newly described type strains.</title>
        <authorList>
            <person name="Whitman W."/>
        </authorList>
    </citation>
    <scope>NUCLEOTIDE SEQUENCE [LARGE SCALE GENOMIC DNA]</scope>
    <source>
        <strain evidence="2 3">CECT 7732</strain>
    </source>
</reference>
<dbReference type="OrthoDB" id="6105117at2"/>
<comment type="caution">
    <text evidence="2">The sequence shown here is derived from an EMBL/GenBank/DDBJ whole genome shotgun (WGS) entry which is preliminary data.</text>
</comment>
<feature type="signal peptide" evidence="1">
    <location>
        <begin position="1"/>
        <end position="25"/>
    </location>
</feature>
<evidence type="ECO:0000313" key="3">
    <source>
        <dbReference type="Proteomes" id="UP000252086"/>
    </source>
</evidence>
<evidence type="ECO:0000256" key="1">
    <source>
        <dbReference type="SAM" id="SignalP"/>
    </source>
</evidence>
<protein>
    <submittedName>
        <fullName evidence="2">Uncharacterized protein</fullName>
    </submittedName>
</protein>
<dbReference type="AlphaFoldDB" id="A0A366CVZ2"/>
<dbReference type="PROSITE" id="PS51257">
    <property type="entry name" value="PROKAR_LIPOPROTEIN"/>
    <property type="match status" value="1"/>
</dbReference>
<sequence>MKGVNNLPHLSTMLCLFCTMTLLSACHSAEEELAEGTVFGQISTQVNALVVIPSPKVGTLFNLRGVAGKGQMIAQTSQHDCVAMPIRFAAGDFGGTKVGIYDGQPIRLRIYQKDIAQRLLSGDEVTSEHYRVKAVGDGVLGDIQIESGLGLDYGFVLNPGEWSWGSILGLHKERVSCEPLMI</sequence>
<keyword evidence="1" id="KW-0732">Signal</keyword>
<dbReference type="EMBL" id="QNRF01000008">
    <property type="protein sequence ID" value="RBO80258.1"/>
    <property type="molecule type" value="Genomic_DNA"/>
</dbReference>
<proteinExistence type="predicted"/>
<accession>A0A366CVZ2</accession>
<name>A0A366CVZ2_9GAMM</name>
<feature type="chain" id="PRO_5016942871" evidence="1">
    <location>
        <begin position="26"/>
        <end position="182"/>
    </location>
</feature>
<dbReference type="Proteomes" id="UP000252086">
    <property type="component" value="Unassembled WGS sequence"/>
</dbReference>
<dbReference type="RefSeq" id="WP_113875339.1">
    <property type="nucleotide sequence ID" value="NZ_QNRF01000008.1"/>
</dbReference>